<feature type="binding site" evidence="6 7">
    <location>
        <position position="82"/>
    </location>
    <ligand>
        <name>S-adenosyl-L-methionine</name>
        <dbReference type="ChEBI" id="CHEBI:59789"/>
    </ligand>
</feature>
<evidence type="ECO:0000256" key="7">
    <source>
        <dbReference type="PIRSR" id="PIRSR029256-1"/>
    </source>
</evidence>
<dbReference type="SUPFAM" id="SSF75217">
    <property type="entry name" value="alpha/beta knot"/>
    <property type="match status" value="1"/>
</dbReference>
<dbReference type="CDD" id="cd18094">
    <property type="entry name" value="SpoU-like_TrmL"/>
    <property type="match status" value="1"/>
</dbReference>
<dbReference type="Pfam" id="PF00588">
    <property type="entry name" value="SpoU_methylase"/>
    <property type="match status" value="1"/>
</dbReference>
<keyword evidence="5 6" id="KW-0819">tRNA processing</keyword>
<feature type="binding site" evidence="6 7">
    <location>
        <position position="104"/>
    </location>
    <ligand>
        <name>S-adenosyl-L-methionine</name>
        <dbReference type="ChEBI" id="CHEBI:59789"/>
    </ligand>
</feature>
<dbReference type="GO" id="GO:0003723">
    <property type="term" value="F:RNA binding"/>
    <property type="evidence" value="ECO:0007669"/>
    <property type="project" value="InterPro"/>
</dbReference>
<gene>
    <name evidence="6 9" type="primary">trmL</name>
    <name evidence="9" type="ORF">PlAlph_4160</name>
</gene>
<dbReference type="AlphaFoldDB" id="A0A6G8F2N2"/>
<dbReference type="InterPro" id="IPR016914">
    <property type="entry name" value="TrmL"/>
</dbReference>
<name>A0A6G8F2N2_9PROT</name>
<evidence type="ECO:0000259" key="8">
    <source>
        <dbReference type="Pfam" id="PF00588"/>
    </source>
</evidence>
<dbReference type="InterPro" id="IPR029026">
    <property type="entry name" value="tRNA_m1G_MTases_N"/>
</dbReference>
<comment type="subunit">
    <text evidence="6">Homodimer.</text>
</comment>
<dbReference type="PANTHER" id="PTHR42971:SF1">
    <property type="entry name" value="TRNA (CYTIDINE(34)-2'-O)-METHYLTRANSFERASE"/>
    <property type="match status" value="1"/>
</dbReference>
<dbReference type="EMBL" id="MN990730">
    <property type="protein sequence ID" value="QIM10524.1"/>
    <property type="molecule type" value="Genomic_DNA"/>
</dbReference>
<comment type="similarity">
    <text evidence="6">Belongs to the class IV-like SAM-binding methyltransferase superfamily. RNA methyltransferase TrmH family. TrmL subfamily.</text>
</comment>
<dbReference type="GO" id="GO:0002130">
    <property type="term" value="P:wobble position ribose methylation"/>
    <property type="evidence" value="ECO:0007669"/>
    <property type="project" value="TreeGrafter"/>
</dbReference>
<keyword evidence="1 6" id="KW-0963">Cytoplasm</keyword>
<feature type="binding site" evidence="6 7">
    <location>
        <position position="132"/>
    </location>
    <ligand>
        <name>S-adenosyl-L-methionine</name>
        <dbReference type="ChEBI" id="CHEBI:59789"/>
    </ligand>
</feature>
<evidence type="ECO:0000256" key="1">
    <source>
        <dbReference type="ARBA" id="ARBA00022490"/>
    </source>
</evidence>
<keyword evidence="4 6" id="KW-0949">S-adenosyl-L-methionine</keyword>
<keyword evidence="3 6" id="KW-0808">Transferase</keyword>
<keyword evidence="2 6" id="KW-0489">Methyltransferase</keyword>
<dbReference type="GO" id="GO:0005737">
    <property type="term" value="C:cytoplasm"/>
    <property type="evidence" value="ECO:0007669"/>
    <property type="project" value="UniProtKB-SubCell"/>
</dbReference>
<comment type="function">
    <text evidence="6">Methylates the ribose at the nucleotide 34 wobble position in the two leucyl isoacceptors tRNA(Leu)(CmAA) and tRNA(Leu)(cmnm5UmAA). Catalyzes the methyl transfer from S-adenosyl-L-methionine to the 2'-OH of the wobble nucleotide.</text>
</comment>
<accession>A0A6G8F2N2</accession>
<comment type="catalytic activity">
    <reaction evidence="6">
        <text>5-carboxymethylaminomethyluridine(34) in tRNA(Leu) + S-adenosyl-L-methionine = 5-carboxymethylaminomethyl-2'-O-methyluridine(34) in tRNA(Leu) + S-adenosyl-L-homocysteine + H(+)</text>
        <dbReference type="Rhea" id="RHEA:43088"/>
        <dbReference type="Rhea" id="RHEA-COMP:10333"/>
        <dbReference type="Rhea" id="RHEA-COMP:10334"/>
        <dbReference type="ChEBI" id="CHEBI:15378"/>
        <dbReference type="ChEBI" id="CHEBI:57856"/>
        <dbReference type="ChEBI" id="CHEBI:59789"/>
        <dbReference type="ChEBI" id="CHEBI:74508"/>
        <dbReference type="ChEBI" id="CHEBI:74511"/>
        <dbReference type="EC" id="2.1.1.207"/>
    </reaction>
</comment>
<dbReference type="EC" id="2.1.1.207" evidence="6"/>
<dbReference type="InterPro" id="IPR001537">
    <property type="entry name" value="SpoU_MeTrfase"/>
</dbReference>
<evidence type="ECO:0000256" key="4">
    <source>
        <dbReference type="ARBA" id="ARBA00022691"/>
    </source>
</evidence>
<reference evidence="9" key="1">
    <citation type="journal article" date="2020" name="J. ISSAAS">
        <title>Lactobacilli and other gastrointestinal microbiota of Peromyscus leucopus, reservoir host for agents of Lyme disease and other zoonoses in North America.</title>
        <authorList>
            <person name="Milovic A."/>
            <person name="Bassam K."/>
            <person name="Shao H."/>
            <person name="Chatzistamou I."/>
            <person name="Tufts D.M."/>
            <person name="Diuk-Wasser M."/>
            <person name="Barbour A.G."/>
        </authorList>
    </citation>
    <scope>NUCLEOTIDE SEQUENCE</scope>
    <source>
        <strain evidence="9">LL90</strain>
    </source>
</reference>
<evidence type="ECO:0000256" key="5">
    <source>
        <dbReference type="ARBA" id="ARBA00022694"/>
    </source>
</evidence>
<protein>
    <recommendedName>
        <fullName evidence="6">tRNA (cytidine(34)-2'-O)-methyltransferase</fullName>
        <ecNumber evidence="6">2.1.1.207</ecNumber>
    </recommendedName>
    <alternativeName>
        <fullName evidence="6">tRNA (cytidine/uridine-2'-O-)-methyltransferase TrmL</fullName>
    </alternativeName>
</protein>
<dbReference type="PIRSF" id="PIRSF029256">
    <property type="entry name" value="SpoU_TrmH_prd"/>
    <property type="match status" value="1"/>
</dbReference>
<dbReference type="GO" id="GO:0008757">
    <property type="term" value="F:S-adenosylmethionine-dependent methyltransferase activity"/>
    <property type="evidence" value="ECO:0007669"/>
    <property type="project" value="UniProtKB-UniRule"/>
</dbReference>
<evidence type="ECO:0000256" key="3">
    <source>
        <dbReference type="ARBA" id="ARBA00022679"/>
    </source>
</evidence>
<evidence type="ECO:0000256" key="2">
    <source>
        <dbReference type="ARBA" id="ARBA00022603"/>
    </source>
</evidence>
<dbReference type="Gene3D" id="3.40.1280.10">
    <property type="match status" value="1"/>
</dbReference>
<dbReference type="PANTHER" id="PTHR42971">
    <property type="entry name" value="TRNA (CYTIDINE(34)-2'-O)-METHYLTRANSFERASE"/>
    <property type="match status" value="1"/>
</dbReference>
<feature type="binding site" evidence="6 7">
    <location>
        <position position="124"/>
    </location>
    <ligand>
        <name>S-adenosyl-L-methionine</name>
        <dbReference type="ChEBI" id="CHEBI:59789"/>
    </ligand>
</feature>
<proteinExistence type="inferred from homology"/>
<comment type="subcellular location">
    <subcellularLocation>
        <location evidence="6">Cytoplasm</location>
    </subcellularLocation>
</comment>
<dbReference type="InterPro" id="IPR029028">
    <property type="entry name" value="Alpha/beta_knot_MTases"/>
</dbReference>
<sequence>MRLALFQPDMPQNTGTMLRLGACVGVEVDIIEPCGFLFSEHALRRYGMDYLELVKYRRHNSWEDFTAYAKAHPEEYGRIVLLTTKSKQPYTEFSFRPDDVLLLGRESAGVPEQVHQTVDARLIIPMTEHARSINVAVSATMVLGEALRQTGLFPAVK</sequence>
<feature type="domain" description="tRNA/rRNA methyltransferase SpoU type" evidence="8">
    <location>
        <begin position="2"/>
        <end position="143"/>
    </location>
</feature>
<organism evidence="9">
    <name type="scientific">uncultured Alphaproteobacteria bacterium</name>
    <dbReference type="NCBI Taxonomy" id="91750"/>
    <lineage>
        <taxon>Bacteria</taxon>
        <taxon>Pseudomonadati</taxon>
        <taxon>Pseudomonadota</taxon>
        <taxon>Alphaproteobacteria</taxon>
        <taxon>environmental samples</taxon>
    </lineage>
</organism>
<dbReference type="GO" id="GO:0008175">
    <property type="term" value="F:tRNA methyltransferase activity"/>
    <property type="evidence" value="ECO:0007669"/>
    <property type="project" value="UniProtKB-UniRule"/>
</dbReference>
<evidence type="ECO:0000313" key="9">
    <source>
        <dbReference type="EMBL" id="QIM10524.1"/>
    </source>
</evidence>
<comment type="catalytic activity">
    <reaction evidence="6">
        <text>cytidine(34) in tRNA + S-adenosyl-L-methionine = 2'-O-methylcytidine(34) in tRNA + S-adenosyl-L-homocysteine + H(+)</text>
        <dbReference type="Rhea" id="RHEA:43084"/>
        <dbReference type="Rhea" id="RHEA-COMP:10331"/>
        <dbReference type="Rhea" id="RHEA-COMP:10332"/>
        <dbReference type="ChEBI" id="CHEBI:15378"/>
        <dbReference type="ChEBI" id="CHEBI:57856"/>
        <dbReference type="ChEBI" id="CHEBI:59789"/>
        <dbReference type="ChEBI" id="CHEBI:74495"/>
        <dbReference type="ChEBI" id="CHEBI:82748"/>
        <dbReference type="EC" id="2.1.1.207"/>
    </reaction>
</comment>
<evidence type="ECO:0000256" key="6">
    <source>
        <dbReference type="HAMAP-Rule" id="MF_01885"/>
    </source>
</evidence>
<dbReference type="HAMAP" id="MF_01885">
    <property type="entry name" value="tRNA_methyltr_TrmL"/>
    <property type="match status" value="1"/>
</dbReference>